<dbReference type="Proteomes" id="UP000189580">
    <property type="component" value="Chromosome a"/>
</dbReference>
<gene>
    <name evidence="9" type="primary">INM2</name>
    <name evidence="9" type="ORF">AWJ20_1305</name>
</gene>
<feature type="binding site" evidence="7">
    <location>
        <position position="92"/>
    </location>
    <ligand>
        <name>Mg(2+)</name>
        <dbReference type="ChEBI" id="CHEBI:18420"/>
        <label>1</label>
        <note>catalytic</note>
    </ligand>
</feature>
<evidence type="ECO:0000256" key="7">
    <source>
        <dbReference type="PIRSR" id="PIRSR600760-2"/>
    </source>
</evidence>
<evidence type="ECO:0000256" key="8">
    <source>
        <dbReference type="RuleBase" id="RU364068"/>
    </source>
</evidence>
<dbReference type="InterPro" id="IPR033942">
    <property type="entry name" value="IMPase"/>
</dbReference>
<dbReference type="CDD" id="cd01639">
    <property type="entry name" value="IMPase"/>
    <property type="match status" value="1"/>
</dbReference>
<dbReference type="InterPro" id="IPR020583">
    <property type="entry name" value="Inositol_monoP_metal-BS"/>
</dbReference>
<dbReference type="GeneID" id="30033093"/>
<evidence type="ECO:0000256" key="6">
    <source>
        <dbReference type="ARBA" id="ARBA00022842"/>
    </source>
</evidence>
<proteinExistence type="inferred from homology"/>
<dbReference type="SUPFAM" id="SSF56655">
    <property type="entry name" value="Carbohydrate phosphatase"/>
    <property type="match status" value="1"/>
</dbReference>
<dbReference type="PROSITE" id="PS00630">
    <property type="entry name" value="IMP_2"/>
    <property type="match status" value="1"/>
</dbReference>
<dbReference type="GO" id="GO:0046872">
    <property type="term" value="F:metal ion binding"/>
    <property type="evidence" value="ECO:0007669"/>
    <property type="project" value="UniProtKB-KW"/>
</dbReference>
<evidence type="ECO:0000256" key="2">
    <source>
        <dbReference type="ARBA" id="ARBA00001946"/>
    </source>
</evidence>
<dbReference type="GO" id="GO:0007165">
    <property type="term" value="P:signal transduction"/>
    <property type="evidence" value="ECO:0007669"/>
    <property type="project" value="TreeGrafter"/>
</dbReference>
<evidence type="ECO:0000256" key="5">
    <source>
        <dbReference type="ARBA" id="ARBA00022801"/>
    </source>
</evidence>
<comment type="pathway">
    <text evidence="8">Polyol metabolism; myo-inositol biosynthesis; myo-inositol from D-glucose 6-phosphate: step 2/2.</text>
</comment>
<dbReference type="AlphaFoldDB" id="A0A161HJS4"/>
<dbReference type="GO" id="GO:0046854">
    <property type="term" value="P:phosphatidylinositol phosphate biosynthetic process"/>
    <property type="evidence" value="ECO:0007669"/>
    <property type="project" value="InterPro"/>
</dbReference>
<evidence type="ECO:0000256" key="4">
    <source>
        <dbReference type="ARBA" id="ARBA00022723"/>
    </source>
</evidence>
<dbReference type="GO" id="GO:0006021">
    <property type="term" value="P:inositol biosynthetic process"/>
    <property type="evidence" value="ECO:0007669"/>
    <property type="project" value="UniProtKB-UniPathway"/>
</dbReference>
<dbReference type="PRINTS" id="PR00377">
    <property type="entry name" value="IMPHPHTASES"/>
</dbReference>
<evidence type="ECO:0000313" key="9">
    <source>
        <dbReference type="EMBL" id="ANB13027.1"/>
    </source>
</evidence>
<evidence type="ECO:0000256" key="3">
    <source>
        <dbReference type="ARBA" id="ARBA00009759"/>
    </source>
</evidence>
<comment type="cofactor">
    <cofactor evidence="2 7 8">
        <name>Mg(2+)</name>
        <dbReference type="ChEBI" id="CHEBI:18420"/>
    </cofactor>
</comment>
<feature type="binding site" evidence="7">
    <location>
        <position position="90"/>
    </location>
    <ligand>
        <name>Mg(2+)</name>
        <dbReference type="ChEBI" id="CHEBI:18420"/>
        <label>2</label>
    </ligand>
</feature>
<keyword evidence="6 7" id="KW-0460">Magnesium</keyword>
<dbReference type="Pfam" id="PF00459">
    <property type="entry name" value="Inositol_P"/>
    <property type="match status" value="1"/>
</dbReference>
<keyword evidence="5 8" id="KW-0378">Hydrolase</keyword>
<dbReference type="KEGG" id="slb:AWJ20_1305"/>
<dbReference type="FunFam" id="3.30.540.10:FF:000004">
    <property type="entry name" value="Inositol-1-monophosphatase"/>
    <property type="match status" value="1"/>
</dbReference>
<dbReference type="PROSITE" id="PS00629">
    <property type="entry name" value="IMP_1"/>
    <property type="match status" value="1"/>
</dbReference>
<dbReference type="InterPro" id="IPR000760">
    <property type="entry name" value="Inositol_monophosphatase-like"/>
</dbReference>
<dbReference type="Gene3D" id="3.30.540.10">
    <property type="entry name" value="Fructose-1,6-Bisphosphatase, subunit A, domain 1"/>
    <property type="match status" value="1"/>
</dbReference>
<dbReference type="PANTHER" id="PTHR20854:SF4">
    <property type="entry name" value="INOSITOL-1-MONOPHOSPHATASE-RELATED"/>
    <property type="match status" value="1"/>
</dbReference>
<dbReference type="EMBL" id="CP014501">
    <property type="protein sequence ID" value="ANB13027.1"/>
    <property type="molecule type" value="Genomic_DNA"/>
</dbReference>
<dbReference type="OrthoDB" id="10254945at2759"/>
<organism evidence="9 10">
    <name type="scientific">Sugiyamaella lignohabitans</name>
    <dbReference type="NCBI Taxonomy" id="796027"/>
    <lineage>
        <taxon>Eukaryota</taxon>
        <taxon>Fungi</taxon>
        <taxon>Dikarya</taxon>
        <taxon>Ascomycota</taxon>
        <taxon>Saccharomycotina</taxon>
        <taxon>Dipodascomycetes</taxon>
        <taxon>Dipodascales</taxon>
        <taxon>Trichomonascaceae</taxon>
        <taxon>Sugiyamaella</taxon>
    </lineage>
</organism>
<evidence type="ECO:0000313" key="10">
    <source>
        <dbReference type="Proteomes" id="UP000189580"/>
    </source>
</evidence>
<dbReference type="PANTHER" id="PTHR20854">
    <property type="entry name" value="INOSITOL MONOPHOSPHATASE"/>
    <property type="match status" value="1"/>
</dbReference>
<dbReference type="EC" id="3.1.3.25" evidence="8"/>
<keyword evidence="4 7" id="KW-0479">Metal-binding</keyword>
<evidence type="ECO:0000256" key="1">
    <source>
        <dbReference type="ARBA" id="ARBA00001033"/>
    </source>
</evidence>
<dbReference type="Gene3D" id="3.40.190.80">
    <property type="match status" value="1"/>
</dbReference>
<reference evidence="9 10" key="1">
    <citation type="submission" date="2016-02" db="EMBL/GenBank/DDBJ databases">
        <title>Complete genome sequence and transcriptome regulation of the pentose utilising yeast Sugiyamaella lignohabitans.</title>
        <authorList>
            <person name="Bellasio M."/>
            <person name="Peymann A."/>
            <person name="Valli M."/>
            <person name="Sipitzky M."/>
            <person name="Graf A."/>
            <person name="Sauer M."/>
            <person name="Marx H."/>
            <person name="Mattanovich D."/>
        </authorList>
    </citation>
    <scope>NUCLEOTIDE SEQUENCE [LARGE SCALE GENOMIC DNA]</scope>
    <source>
        <strain evidence="9 10">CBS 10342</strain>
    </source>
</reference>
<name>A0A161HJS4_9ASCO</name>
<dbReference type="InterPro" id="IPR020550">
    <property type="entry name" value="Inositol_monophosphatase_CS"/>
</dbReference>
<feature type="binding site" evidence="7">
    <location>
        <position position="71"/>
    </location>
    <ligand>
        <name>Mg(2+)</name>
        <dbReference type="ChEBI" id="CHEBI:18420"/>
        <label>1</label>
        <note>catalytic</note>
    </ligand>
</feature>
<dbReference type="UniPathway" id="UPA00823">
    <property type="reaction ID" value="UER00788"/>
</dbReference>
<dbReference type="GO" id="GO:0008934">
    <property type="term" value="F:inositol monophosphate 1-phosphatase activity"/>
    <property type="evidence" value="ECO:0007669"/>
    <property type="project" value="InterPro"/>
</dbReference>
<protein>
    <recommendedName>
        <fullName evidence="8">Inositol-1-monophosphatase</fullName>
        <ecNumber evidence="8">3.1.3.25</ecNumber>
    </recommendedName>
</protein>
<accession>A0A161HJS4</accession>
<feature type="binding site" evidence="7">
    <location>
        <position position="230"/>
    </location>
    <ligand>
        <name>Mg(2+)</name>
        <dbReference type="ChEBI" id="CHEBI:18420"/>
        <label>1</label>
        <note>catalytic</note>
    </ligand>
</feature>
<comment type="similarity">
    <text evidence="3 8">Belongs to the inositol monophosphatase superfamily.</text>
</comment>
<sequence length="288" mass="31560">MSSSIDLVLIKDTLVQLAHEAGELIRSKSGNVTFDDKKNAVDLVTEVDKAVEDLVSTKLRARFPSYQFMGEETYVPGKTVLTDEPTFIVDPIDGTTNFIHYFPYSCISLGFAIDKKPVVGVVYNPFLNLLYTGVKGSGSYLNDEKLPLRNSSAKPLSLQGALVAIEWGSERTGKNFEIKTQTFSSLAKDKSEGGAFAHGFRSLGSAAMNICSVAAGNLDCYWEGGCYAWDVCAGWIILEEAGGRMFGGNSNQWETEVDSRVYLAVRGGHGQEEFVKDFWSHIPGELSY</sequence>
<dbReference type="RefSeq" id="XP_018735504.1">
    <property type="nucleotide sequence ID" value="XM_018878174.1"/>
</dbReference>
<feature type="binding site" evidence="7">
    <location>
        <position position="93"/>
    </location>
    <ligand>
        <name>Mg(2+)</name>
        <dbReference type="ChEBI" id="CHEBI:18420"/>
        <label>2</label>
    </ligand>
</feature>
<dbReference type="FunFam" id="3.40.190.80:FF:000012">
    <property type="entry name" value="Inositol-1-monophosphatase"/>
    <property type="match status" value="1"/>
</dbReference>
<keyword evidence="10" id="KW-1185">Reference proteome</keyword>
<comment type="catalytic activity">
    <reaction evidence="1 8">
        <text>a myo-inositol phosphate + H2O = myo-inositol + phosphate</text>
        <dbReference type="Rhea" id="RHEA:24056"/>
        <dbReference type="ChEBI" id="CHEBI:15377"/>
        <dbReference type="ChEBI" id="CHEBI:17268"/>
        <dbReference type="ChEBI" id="CHEBI:43474"/>
        <dbReference type="ChEBI" id="CHEBI:84139"/>
        <dbReference type="EC" id="3.1.3.25"/>
    </reaction>
</comment>